<evidence type="ECO:0000313" key="6">
    <source>
        <dbReference type="Proteomes" id="UP000355283"/>
    </source>
</evidence>
<dbReference type="GO" id="GO:0002182">
    <property type="term" value="P:cytoplasmic translational elongation"/>
    <property type="evidence" value="ECO:0007669"/>
    <property type="project" value="InterPro"/>
</dbReference>
<dbReference type="InterPro" id="IPR038716">
    <property type="entry name" value="P1/P2_N_sf"/>
</dbReference>
<dbReference type="OrthoDB" id="1227494at2759"/>
<reference evidence="5 6" key="1">
    <citation type="submission" date="2019-01" db="EMBL/GenBank/DDBJ databases">
        <title>Nuclear Genome Assembly of the Microalgal Biofuel strain Nannochloropsis salina CCMP1776.</title>
        <authorList>
            <person name="Hovde B."/>
        </authorList>
    </citation>
    <scope>NUCLEOTIDE SEQUENCE [LARGE SCALE GENOMIC DNA]</scope>
    <source>
        <strain evidence="5 6">CCMP1776</strain>
    </source>
</reference>
<dbReference type="InterPro" id="IPR027534">
    <property type="entry name" value="Ribosomal_P1/P2"/>
</dbReference>
<comment type="caution">
    <text evidence="5">The sequence shown here is derived from an EMBL/GenBank/DDBJ whole genome shotgun (WGS) entry which is preliminary data.</text>
</comment>
<comment type="similarity">
    <text evidence="1">Belongs to the eukaryotic ribosomal protein P1/P2 family.</text>
</comment>
<organism evidence="5 6">
    <name type="scientific">Nannochloropsis salina CCMP1776</name>
    <dbReference type="NCBI Taxonomy" id="1027361"/>
    <lineage>
        <taxon>Eukaryota</taxon>
        <taxon>Sar</taxon>
        <taxon>Stramenopiles</taxon>
        <taxon>Ochrophyta</taxon>
        <taxon>Eustigmatophyceae</taxon>
        <taxon>Eustigmatales</taxon>
        <taxon>Monodopsidaceae</taxon>
        <taxon>Microchloropsis</taxon>
        <taxon>Microchloropsis salina</taxon>
    </lineage>
</organism>
<evidence type="ECO:0000256" key="3">
    <source>
        <dbReference type="ARBA" id="ARBA00023274"/>
    </source>
</evidence>
<dbReference type="AlphaFoldDB" id="A0A4D9D099"/>
<keyword evidence="3" id="KW-0687">Ribonucleoprotein</keyword>
<dbReference type="GO" id="GO:0022625">
    <property type="term" value="C:cytosolic large ribosomal subunit"/>
    <property type="evidence" value="ECO:0007669"/>
    <property type="project" value="InterPro"/>
</dbReference>
<protein>
    <recommendedName>
        <fullName evidence="7">60S acidic ribosomal protein P2</fullName>
    </recommendedName>
</protein>
<dbReference type="GO" id="GO:0003735">
    <property type="term" value="F:structural constituent of ribosome"/>
    <property type="evidence" value="ECO:0007669"/>
    <property type="project" value="InterPro"/>
</dbReference>
<dbReference type="CDD" id="cd05833">
    <property type="entry name" value="Ribosomal_P2"/>
    <property type="match status" value="1"/>
</dbReference>
<name>A0A4D9D099_9STRA</name>
<feature type="region of interest" description="Disordered" evidence="4">
    <location>
        <begin position="61"/>
        <end position="116"/>
    </location>
</feature>
<dbReference type="PANTHER" id="PTHR21141:SF5">
    <property type="entry name" value="LARGE RIBOSOMAL SUBUNIT PROTEIN P2"/>
    <property type="match status" value="1"/>
</dbReference>
<evidence type="ECO:0000256" key="4">
    <source>
        <dbReference type="SAM" id="MobiDB-lite"/>
    </source>
</evidence>
<keyword evidence="6" id="KW-1185">Reference proteome</keyword>
<evidence type="ECO:0000256" key="2">
    <source>
        <dbReference type="ARBA" id="ARBA00022980"/>
    </source>
</evidence>
<evidence type="ECO:0008006" key="7">
    <source>
        <dbReference type="Google" id="ProtNLM"/>
    </source>
</evidence>
<dbReference type="EMBL" id="SDOX01000017">
    <property type="protein sequence ID" value="TFJ84790.1"/>
    <property type="molecule type" value="Genomic_DNA"/>
</dbReference>
<dbReference type="HAMAP" id="MF_01478">
    <property type="entry name" value="Ribosomal_L12_arch"/>
    <property type="match status" value="1"/>
</dbReference>
<feature type="compositionally biased region" description="Gly residues" evidence="4">
    <location>
        <begin position="66"/>
        <end position="77"/>
    </location>
</feature>
<dbReference type="InterPro" id="IPR044076">
    <property type="entry name" value="Ribosomal_P2"/>
</dbReference>
<dbReference type="FunFam" id="1.10.10.1410:FF:000002">
    <property type="entry name" value="60S acidic ribosomal protein P2"/>
    <property type="match status" value="1"/>
</dbReference>
<gene>
    <name evidence="5" type="ORF">NSK_003822</name>
</gene>
<proteinExistence type="inferred from homology"/>
<dbReference type="Pfam" id="PF00428">
    <property type="entry name" value="Ribosomal_60s"/>
    <property type="match status" value="1"/>
</dbReference>
<evidence type="ECO:0000256" key="1">
    <source>
        <dbReference type="ARBA" id="ARBA00005436"/>
    </source>
</evidence>
<accession>A0A4D9D099</accession>
<dbReference type="PANTHER" id="PTHR21141">
    <property type="entry name" value="60S ACIDIC RIBOSOMAL PROTEIN FAMILY MEMBER"/>
    <property type="match status" value="1"/>
</dbReference>
<evidence type="ECO:0000313" key="5">
    <source>
        <dbReference type="EMBL" id="TFJ84790.1"/>
    </source>
</evidence>
<sequence>MNVVASYLLLKLGGKDPSADDITSVIASAGGEADAAQVELLLKEMEGKDVEELLKDGKEKLKSVSMGGGGGGGGGGAAPAAAGGDAAPAAAKKEEKEEEEADLGGAMDMFGGGDGY</sequence>
<feature type="compositionally biased region" description="Low complexity" evidence="4">
    <location>
        <begin position="78"/>
        <end position="90"/>
    </location>
</feature>
<dbReference type="Proteomes" id="UP000355283">
    <property type="component" value="Unassembled WGS sequence"/>
</dbReference>
<keyword evidence="2" id="KW-0689">Ribosomal protein</keyword>
<dbReference type="Gene3D" id="1.10.10.1410">
    <property type="match status" value="1"/>
</dbReference>